<dbReference type="EMBL" id="CP063982">
    <property type="protein sequence ID" value="UOD51018.1"/>
    <property type="molecule type" value="Genomic_DNA"/>
</dbReference>
<proteinExistence type="predicted"/>
<keyword evidence="4" id="KW-1185">Reference proteome</keyword>
<reference evidence="3 4" key="1">
    <citation type="submission" date="2020-11" db="EMBL/GenBank/DDBJ databases">
        <title>Algicoccus daihaiensis sp.nov., isolated from Daihai Lake in Inner Mongolia.</title>
        <authorList>
            <person name="Kai J."/>
        </authorList>
    </citation>
    <scope>NUCLEOTIDE SEQUENCE [LARGE SCALE GENOMIC DNA]</scope>
    <source>
        <strain evidence="4">f23</strain>
    </source>
</reference>
<protein>
    <submittedName>
        <fullName evidence="3">Bro-N domain-containing protein</fullName>
    </submittedName>
</protein>
<feature type="region of interest" description="Disordered" evidence="1">
    <location>
        <begin position="236"/>
        <end position="311"/>
    </location>
</feature>
<dbReference type="Pfam" id="PF02498">
    <property type="entry name" value="Bro-N"/>
    <property type="match status" value="1"/>
</dbReference>
<organism evidence="3 4">
    <name type="scientific">Orrella daihaiensis</name>
    <dbReference type="NCBI Taxonomy" id="2782176"/>
    <lineage>
        <taxon>Bacteria</taxon>
        <taxon>Pseudomonadati</taxon>
        <taxon>Pseudomonadota</taxon>
        <taxon>Betaproteobacteria</taxon>
        <taxon>Burkholderiales</taxon>
        <taxon>Alcaligenaceae</taxon>
        <taxon>Orrella</taxon>
    </lineage>
</organism>
<dbReference type="SMART" id="SM01040">
    <property type="entry name" value="Bro-N"/>
    <property type="match status" value="1"/>
</dbReference>
<gene>
    <name evidence="3" type="ORF">DHf2319_03675</name>
</gene>
<name>A0ABY4AM38_9BURK</name>
<dbReference type="RefSeq" id="WP_243479446.1">
    <property type="nucleotide sequence ID" value="NZ_CP063982.1"/>
</dbReference>
<dbReference type="InterPro" id="IPR003497">
    <property type="entry name" value="BRO_N_domain"/>
</dbReference>
<evidence type="ECO:0000313" key="3">
    <source>
        <dbReference type="EMBL" id="UOD51018.1"/>
    </source>
</evidence>
<evidence type="ECO:0000259" key="2">
    <source>
        <dbReference type="SMART" id="SM01040"/>
    </source>
</evidence>
<accession>A0ABY4AM38</accession>
<evidence type="ECO:0000313" key="4">
    <source>
        <dbReference type="Proteomes" id="UP000831607"/>
    </source>
</evidence>
<sequence>MSKRIDKVSPRIEDRIVIFQEKTIRRTWHKNEWWFSIQDVVTVLTSSTNPADYIKKMRLRDKQLSQGWGQFVTPLRLETEGGIQRANCANTEGIFRIIQSIPSPKAEPFKLWLAQVGYERVKEIEDPELASARARELYESKGYPKDWIEKRMRSIAVRGALTDEWRVRGVAEGREYSILTAEIARATFGVNPSEHKKLKGLEQAKAANLRDHMTDLELIFTMLGEASTTEIAKRKDAQGFQENRSAAREGGTVAGNARKELENKSGRPVVSSESYLGESQDARTEAAIMVSKTKTAGVRKRQSNKSGSRKG</sequence>
<feature type="domain" description="Bro-N" evidence="2">
    <location>
        <begin position="23"/>
        <end position="119"/>
    </location>
</feature>
<evidence type="ECO:0000256" key="1">
    <source>
        <dbReference type="SAM" id="MobiDB-lite"/>
    </source>
</evidence>
<dbReference type="Proteomes" id="UP000831607">
    <property type="component" value="Chromosome"/>
</dbReference>
<feature type="compositionally biased region" description="Basic residues" evidence="1">
    <location>
        <begin position="297"/>
        <end position="311"/>
    </location>
</feature>